<name>A0ABY9WMV6_9BACT</name>
<accession>A0ABY9WMV6</accession>
<dbReference type="RefSeq" id="WP_395819078.1">
    <property type="nucleotide sequence ID" value="NZ_CP043494.1"/>
</dbReference>
<dbReference type="Proteomes" id="UP001611383">
    <property type="component" value="Chromosome"/>
</dbReference>
<dbReference type="EMBL" id="CP043494">
    <property type="protein sequence ID" value="WNG45053.1"/>
    <property type="molecule type" value="Genomic_DNA"/>
</dbReference>
<gene>
    <name evidence="1" type="ORF">F0U60_13790</name>
</gene>
<proteinExistence type="predicted"/>
<reference evidence="1 2" key="1">
    <citation type="submission" date="2019-08" db="EMBL/GenBank/DDBJ databases">
        <title>Archangium and Cystobacter genomes.</title>
        <authorList>
            <person name="Chen I.-C.K."/>
            <person name="Wielgoss S."/>
        </authorList>
    </citation>
    <scope>NUCLEOTIDE SEQUENCE [LARGE SCALE GENOMIC DNA]</scope>
    <source>
        <strain evidence="1 2">Cbm 6</strain>
    </source>
</reference>
<organism evidence="1 2">
    <name type="scientific">Archangium minus</name>
    <dbReference type="NCBI Taxonomy" id="83450"/>
    <lineage>
        <taxon>Bacteria</taxon>
        <taxon>Pseudomonadati</taxon>
        <taxon>Myxococcota</taxon>
        <taxon>Myxococcia</taxon>
        <taxon>Myxococcales</taxon>
        <taxon>Cystobacterineae</taxon>
        <taxon>Archangiaceae</taxon>
        <taxon>Archangium</taxon>
    </lineage>
</organism>
<evidence type="ECO:0000313" key="1">
    <source>
        <dbReference type="EMBL" id="WNG45053.1"/>
    </source>
</evidence>
<protein>
    <recommendedName>
        <fullName evidence="3">Lipoprotein</fullName>
    </recommendedName>
</protein>
<sequence>MKRGLWVHLLLLGAMILLLDACATVSGGHIPPSAFDFHDFVSEQGPEPGGWKIAQVNILLSRVSRSRPLQAWCDVEVGVPVINSRRTISNVVAQRRASAAADAAAQMVLRGAETVSALACQQFRNEMLRLLVESINGATVTKFVRQGIEPKSFPED</sequence>
<keyword evidence="2" id="KW-1185">Reference proteome</keyword>
<evidence type="ECO:0008006" key="3">
    <source>
        <dbReference type="Google" id="ProtNLM"/>
    </source>
</evidence>
<evidence type="ECO:0000313" key="2">
    <source>
        <dbReference type="Proteomes" id="UP001611383"/>
    </source>
</evidence>